<evidence type="ECO:0000313" key="3">
    <source>
        <dbReference type="Proteomes" id="UP000266841"/>
    </source>
</evidence>
<gene>
    <name evidence="2" type="ORF">THAOC_07328</name>
</gene>
<keyword evidence="3" id="KW-1185">Reference proteome</keyword>
<name>K0T281_THAOC</name>
<feature type="region of interest" description="Disordered" evidence="1">
    <location>
        <begin position="281"/>
        <end position="303"/>
    </location>
</feature>
<accession>K0T281</accession>
<sequence length="303" mass="31889">MKTSRATFQSVAGASLFTAMATGMTTERQANEGIQRRNQDPAALLLLEHVNDLRTNTTAELISKYGWDSHRYRAKNFTNSTVNPNGFFIQESGSMESGIIAESNLDEVEVDVWREDIDCDDCIHCDEGFAFVDGVRTVTTCADACAESGGTCCEGDYTRFESEELDLILEGGPCSGFTGRVKPNGACSGDFACLNASIDYVSESCTGFGACTLAGASQIYGGGGRMLEGGSGGYVHKIINGSCVGVGLSSSSSSSACFGLGFAGGNVNLIDDSCRGDGDILDPNSPGREFHTPTVRADSSHLT</sequence>
<evidence type="ECO:0000313" key="2">
    <source>
        <dbReference type="EMBL" id="EJK71254.1"/>
    </source>
</evidence>
<evidence type="ECO:0000256" key="1">
    <source>
        <dbReference type="SAM" id="MobiDB-lite"/>
    </source>
</evidence>
<dbReference type="Proteomes" id="UP000266841">
    <property type="component" value="Unassembled WGS sequence"/>
</dbReference>
<protein>
    <submittedName>
        <fullName evidence="2">Uncharacterized protein</fullName>
    </submittedName>
</protein>
<organism evidence="2 3">
    <name type="scientific">Thalassiosira oceanica</name>
    <name type="common">Marine diatom</name>
    <dbReference type="NCBI Taxonomy" id="159749"/>
    <lineage>
        <taxon>Eukaryota</taxon>
        <taxon>Sar</taxon>
        <taxon>Stramenopiles</taxon>
        <taxon>Ochrophyta</taxon>
        <taxon>Bacillariophyta</taxon>
        <taxon>Coscinodiscophyceae</taxon>
        <taxon>Thalassiosirophycidae</taxon>
        <taxon>Thalassiosirales</taxon>
        <taxon>Thalassiosiraceae</taxon>
        <taxon>Thalassiosira</taxon>
    </lineage>
</organism>
<dbReference type="AlphaFoldDB" id="K0T281"/>
<reference evidence="2 3" key="1">
    <citation type="journal article" date="2012" name="Genome Biol.">
        <title>Genome and low-iron response of an oceanic diatom adapted to chronic iron limitation.</title>
        <authorList>
            <person name="Lommer M."/>
            <person name="Specht M."/>
            <person name="Roy A.S."/>
            <person name="Kraemer L."/>
            <person name="Andreson R."/>
            <person name="Gutowska M.A."/>
            <person name="Wolf J."/>
            <person name="Bergner S.V."/>
            <person name="Schilhabel M.B."/>
            <person name="Klostermeier U.C."/>
            <person name="Beiko R.G."/>
            <person name="Rosenstiel P."/>
            <person name="Hippler M."/>
            <person name="Laroche J."/>
        </authorList>
    </citation>
    <scope>NUCLEOTIDE SEQUENCE [LARGE SCALE GENOMIC DNA]</scope>
    <source>
        <strain evidence="2 3">CCMP1005</strain>
    </source>
</reference>
<comment type="caution">
    <text evidence="2">The sequence shown here is derived from an EMBL/GenBank/DDBJ whole genome shotgun (WGS) entry which is preliminary data.</text>
</comment>
<dbReference type="EMBL" id="AGNL01007466">
    <property type="protein sequence ID" value="EJK71254.1"/>
    <property type="molecule type" value="Genomic_DNA"/>
</dbReference>
<proteinExistence type="predicted"/>